<proteinExistence type="predicted"/>
<organism evidence="1">
    <name type="scientific">marine sediment metagenome</name>
    <dbReference type="NCBI Taxonomy" id="412755"/>
    <lineage>
        <taxon>unclassified sequences</taxon>
        <taxon>metagenomes</taxon>
        <taxon>ecological metagenomes</taxon>
    </lineage>
</organism>
<evidence type="ECO:0000313" key="1">
    <source>
        <dbReference type="EMBL" id="GAF73499.1"/>
    </source>
</evidence>
<dbReference type="AlphaFoldDB" id="X0RXG3"/>
<gene>
    <name evidence="1" type="ORF">S01H1_13138</name>
</gene>
<comment type="caution">
    <text evidence="1">The sequence shown here is derived from an EMBL/GenBank/DDBJ whole genome shotgun (WGS) entry which is preliminary data.</text>
</comment>
<dbReference type="EMBL" id="BARS01006775">
    <property type="protein sequence ID" value="GAF73499.1"/>
    <property type="molecule type" value="Genomic_DNA"/>
</dbReference>
<name>X0RXG3_9ZZZZ</name>
<accession>X0RXG3</accession>
<sequence>MDSILKTEIHQYQYILSRESEAAEWSALNRRLLDEGRECPSMWSGAIAGPGRTKPETGPVELETAHLFSDQWNTACGHRVFDWYLDAHPNISKSCKRGHWLEITPAMREARRNTLVCGYCGHYQQAPAGWGCDSDGNPRSDLEHVFCPDCAGSEYLDEKSLHLRRLLPVEKRFPKRAPLTDAERAYLLPIYQHAQIRGNTERDRKRLAKCRADIIEHARRDVANAETERDGMIWLMDHGIRTGNVIFYDHKGAFCFGWRKPLGDAEFSELTESMGAEFPFEYEIKRA</sequence>
<protein>
    <submittedName>
        <fullName evidence="1">Uncharacterized protein</fullName>
    </submittedName>
</protein>
<reference evidence="1" key="1">
    <citation type="journal article" date="2014" name="Front. Microbiol.">
        <title>High frequency of phylogenetically diverse reductive dehalogenase-homologous genes in deep subseafloor sedimentary metagenomes.</title>
        <authorList>
            <person name="Kawai M."/>
            <person name="Futagami T."/>
            <person name="Toyoda A."/>
            <person name="Takaki Y."/>
            <person name="Nishi S."/>
            <person name="Hori S."/>
            <person name="Arai W."/>
            <person name="Tsubouchi T."/>
            <person name="Morono Y."/>
            <person name="Uchiyama I."/>
            <person name="Ito T."/>
            <person name="Fujiyama A."/>
            <person name="Inagaki F."/>
            <person name="Takami H."/>
        </authorList>
    </citation>
    <scope>NUCLEOTIDE SEQUENCE</scope>
    <source>
        <strain evidence="1">Expedition CK06-06</strain>
    </source>
</reference>